<reference evidence="1" key="1">
    <citation type="journal article" date="2012" name="Mol. Plant Microbe Interact.">
        <title>A highly conserved effector in Fusarium oxysporum is required for full virulence on Arabidopsis.</title>
        <authorList>
            <person name="Thatcher L.F."/>
            <person name="Gardiner D.M."/>
            <person name="Kazan K."/>
            <person name="Manners J."/>
        </authorList>
    </citation>
    <scope>NUCLEOTIDE SEQUENCE [LARGE SCALE GENOMIC DNA]</scope>
    <source>
        <strain evidence="1">Fo5176</strain>
    </source>
</reference>
<accession>F9FUB3</accession>
<protein>
    <submittedName>
        <fullName evidence="1">Uncharacterized protein</fullName>
    </submittedName>
</protein>
<comment type="caution">
    <text evidence="1">The sequence shown here is derived from an EMBL/GenBank/DDBJ whole genome shotgun (WGS) entry which is preliminary data.</text>
</comment>
<dbReference type="AlphaFoldDB" id="F9FUB3"/>
<evidence type="ECO:0000313" key="1">
    <source>
        <dbReference type="EMBL" id="EGU79493.1"/>
    </source>
</evidence>
<organism evidence="1">
    <name type="scientific">Fusarium oxysporum (strain Fo5176)</name>
    <name type="common">Fusarium vascular wilt</name>
    <dbReference type="NCBI Taxonomy" id="660025"/>
    <lineage>
        <taxon>Eukaryota</taxon>
        <taxon>Fungi</taxon>
        <taxon>Dikarya</taxon>
        <taxon>Ascomycota</taxon>
        <taxon>Pezizomycotina</taxon>
        <taxon>Sordariomycetes</taxon>
        <taxon>Hypocreomycetidae</taxon>
        <taxon>Hypocreales</taxon>
        <taxon>Nectriaceae</taxon>
        <taxon>Fusarium</taxon>
        <taxon>Fusarium oxysporum species complex</taxon>
    </lineage>
</organism>
<proteinExistence type="predicted"/>
<name>F9FUB3_FUSOF</name>
<sequence>MASEDLRIRLCLCQWVNLEDMKSSDGYVHQPTCDALLSSSEVCDLCQLIVNLVRRHIHQERRATSSIRDISDAKALGPVRLFAASRELDLDAHVFQRRERSPVQDKLLSQRVAVTLGNDAQPMYGPAYPTLLMFTNPGSFAEAMGVVGLS</sequence>
<gene>
    <name evidence="1" type="ORF">FOXB_09994</name>
</gene>
<dbReference type="EMBL" id="AFQF01002665">
    <property type="protein sequence ID" value="EGU79493.1"/>
    <property type="molecule type" value="Genomic_DNA"/>
</dbReference>
<dbReference type="OrthoDB" id="5174103at2759"/>